<dbReference type="Pfam" id="PF06419">
    <property type="entry name" value="COG6_N"/>
    <property type="match status" value="1"/>
</dbReference>
<dbReference type="OrthoDB" id="5824132at2759"/>
<dbReference type="GO" id="GO:0006891">
    <property type="term" value="P:intra-Golgi vesicle-mediated transport"/>
    <property type="evidence" value="ECO:0007669"/>
    <property type="project" value="UniProtKB-UniRule"/>
</dbReference>
<dbReference type="AlphaFoldDB" id="A0A8J2Q4L5"/>
<feature type="domain" description="Conserved oligomeric complex COG6 N-terminal" evidence="5">
    <location>
        <begin position="53"/>
        <end position="128"/>
    </location>
</feature>
<comment type="similarity">
    <text evidence="3">Belongs to the COG6 family.</text>
</comment>
<name>A0A8J2Q4L5_9BILA</name>
<evidence type="ECO:0000256" key="1">
    <source>
        <dbReference type="ARBA" id="ARBA00003627"/>
    </source>
</evidence>
<evidence type="ECO:0000313" key="6">
    <source>
        <dbReference type="EMBL" id="CAG9531973.1"/>
    </source>
</evidence>
<dbReference type="GO" id="GO:0017119">
    <property type="term" value="C:Golgi transport complex"/>
    <property type="evidence" value="ECO:0007669"/>
    <property type="project" value="UniProtKB-UniRule"/>
</dbReference>
<comment type="subunit">
    <text evidence="2">Component of the conserved oligomeric Golgi complex which is composed of eight different subunits and is required for normal Golgi morphology and localization.</text>
</comment>
<comment type="caution">
    <text evidence="6">The sequence shown here is derived from an EMBL/GenBank/DDBJ whole genome shotgun (WGS) entry which is preliminary data.</text>
</comment>
<dbReference type="PANTHER" id="PTHR21506">
    <property type="entry name" value="COMPONENT OF OLIGOMERIC GOLGI COMPLEX 6"/>
    <property type="match status" value="1"/>
</dbReference>
<protein>
    <recommendedName>
        <fullName evidence="3">Conserved oligomeric Golgi complex subunit 6</fullName>
        <shortName evidence="3">COG complex subunit 6</shortName>
    </recommendedName>
    <alternativeName>
        <fullName evidence="3">Component of oligomeric Golgi complex 6</fullName>
    </alternativeName>
</protein>
<dbReference type="Proteomes" id="UP000746747">
    <property type="component" value="Unassembled WGS sequence"/>
</dbReference>
<evidence type="ECO:0000256" key="2">
    <source>
        <dbReference type="ARBA" id="ARBA00011166"/>
    </source>
</evidence>
<evidence type="ECO:0000256" key="4">
    <source>
        <dbReference type="SAM" id="MobiDB-lite"/>
    </source>
</evidence>
<sequence length="128" mass="14731">MSTHGVNIKPISSSDSSNPIRKKVESLVSQKLHTDQDFMRMMDYIAPMVNEIDIHVERRLMYKLEEQKIKANRDYVKSFGLVNDRVQDFASKVKQLNSICQDMANKIQSNKAKTQDLLTRTAALQSEK</sequence>
<proteinExistence type="inferred from homology"/>
<dbReference type="GO" id="GO:0015031">
    <property type="term" value="P:protein transport"/>
    <property type="evidence" value="ECO:0007669"/>
    <property type="project" value="UniProtKB-KW"/>
</dbReference>
<evidence type="ECO:0000256" key="3">
    <source>
        <dbReference type="RuleBase" id="RU365075"/>
    </source>
</evidence>
<comment type="subcellular location">
    <subcellularLocation>
        <location evidence="3">Golgi apparatus membrane</location>
        <topology evidence="3">Peripheral membrane protein</topology>
    </subcellularLocation>
</comment>
<keyword evidence="7" id="KW-1185">Reference proteome</keyword>
<keyword evidence="3" id="KW-0813">Transport</keyword>
<keyword evidence="3" id="KW-0333">Golgi apparatus</keyword>
<feature type="compositionally biased region" description="Polar residues" evidence="4">
    <location>
        <begin position="1"/>
        <end position="19"/>
    </location>
</feature>
<evidence type="ECO:0000313" key="7">
    <source>
        <dbReference type="Proteomes" id="UP000746747"/>
    </source>
</evidence>
<dbReference type="GO" id="GO:0000139">
    <property type="term" value="C:Golgi membrane"/>
    <property type="evidence" value="ECO:0007669"/>
    <property type="project" value="UniProtKB-SubCell"/>
</dbReference>
<accession>A0A8J2Q4L5</accession>
<evidence type="ECO:0000259" key="5">
    <source>
        <dbReference type="Pfam" id="PF06419"/>
    </source>
</evidence>
<feature type="region of interest" description="Disordered" evidence="4">
    <location>
        <begin position="1"/>
        <end position="20"/>
    </location>
</feature>
<dbReference type="EMBL" id="CAKAEH010000810">
    <property type="protein sequence ID" value="CAG9531973.1"/>
    <property type="molecule type" value="Genomic_DNA"/>
</dbReference>
<comment type="function">
    <text evidence="1 3">Required for normal Golgi function.</text>
</comment>
<dbReference type="InterPro" id="IPR010490">
    <property type="entry name" value="COG6"/>
</dbReference>
<organism evidence="6 7">
    <name type="scientific">Cercopithifilaria johnstoni</name>
    <dbReference type="NCBI Taxonomy" id="2874296"/>
    <lineage>
        <taxon>Eukaryota</taxon>
        <taxon>Metazoa</taxon>
        <taxon>Ecdysozoa</taxon>
        <taxon>Nematoda</taxon>
        <taxon>Chromadorea</taxon>
        <taxon>Rhabditida</taxon>
        <taxon>Spirurina</taxon>
        <taxon>Spiruromorpha</taxon>
        <taxon>Filarioidea</taxon>
        <taxon>Onchocercidae</taxon>
        <taxon>Cercopithifilaria</taxon>
    </lineage>
</organism>
<dbReference type="InterPro" id="IPR048368">
    <property type="entry name" value="COG6_N"/>
</dbReference>
<dbReference type="PANTHER" id="PTHR21506:SF0">
    <property type="entry name" value="CONSERVED OLIGOMERIC GOLGI COMPLEX SUBUNIT 6"/>
    <property type="match status" value="1"/>
</dbReference>
<reference evidence="6" key="1">
    <citation type="submission" date="2021-09" db="EMBL/GenBank/DDBJ databases">
        <authorList>
            <consortium name="Pathogen Informatics"/>
        </authorList>
    </citation>
    <scope>NUCLEOTIDE SEQUENCE</scope>
</reference>
<gene>
    <name evidence="6" type="ORF">CJOHNSTONI_LOCUS2326</name>
</gene>
<keyword evidence="3" id="KW-0653">Protein transport</keyword>
<keyword evidence="3" id="KW-0472">Membrane</keyword>